<dbReference type="EMBL" id="AP022822">
    <property type="protein sequence ID" value="BCA86945.1"/>
    <property type="molecule type" value="Genomic_DNA"/>
</dbReference>
<dbReference type="Pfam" id="PF00126">
    <property type="entry name" value="HTH_1"/>
    <property type="match status" value="1"/>
</dbReference>
<dbReference type="RefSeq" id="WP_173103991.1">
    <property type="nucleotide sequence ID" value="NZ_AP022822.1"/>
</dbReference>
<keyword evidence="4" id="KW-0804">Transcription</keyword>
<evidence type="ECO:0000256" key="4">
    <source>
        <dbReference type="ARBA" id="ARBA00023163"/>
    </source>
</evidence>
<dbReference type="PROSITE" id="PS50931">
    <property type="entry name" value="HTH_LYSR"/>
    <property type="match status" value="1"/>
</dbReference>
<dbReference type="PANTHER" id="PTHR30419">
    <property type="entry name" value="HTH-TYPE TRANSCRIPTIONAL REGULATOR YBHD"/>
    <property type="match status" value="1"/>
</dbReference>
<evidence type="ECO:0000313" key="6">
    <source>
        <dbReference type="EMBL" id="BCA86945.1"/>
    </source>
</evidence>
<dbReference type="Gene3D" id="1.10.10.10">
    <property type="entry name" value="Winged helix-like DNA-binding domain superfamily/Winged helix DNA-binding domain"/>
    <property type="match status" value="1"/>
</dbReference>
<dbReference type="InterPro" id="IPR050950">
    <property type="entry name" value="HTH-type_LysR_regulators"/>
</dbReference>
<dbReference type="InterPro" id="IPR036388">
    <property type="entry name" value="WH-like_DNA-bd_sf"/>
</dbReference>
<proteinExistence type="inferred from homology"/>
<dbReference type="InterPro" id="IPR036390">
    <property type="entry name" value="WH_DNA-bd_sf"/>
</dbReference>
<keyword evidence="2" id="KW-0805">Transcription regulation</keyword>
<dbReference type="PANTHER" id="PTHR30419:SF8">
    <property type="entry name" value="NITROGEN ASSIMILATION TRANSCRIPTIONAL ACTIVATOR-RELATED"/>
    <property type="match status" value="1"/>
</dbReference>
<name>A0A679IN09_9ENTE</name>
<dbReference type="PRINTS" id="PR00039">
    <property type="entry name" value="HTHLYSR"/>
</dbReference>
<dbReference type="AlphaFoldDB" id="A0A679IN09"/>
<dbReference type="Proteomes" id="UP000502998">
    <property type="component" value="Chromosome"/>
</dbReference>
<sequence>MDLRVIKYFLKVVEEKNITKAADALFLSQPTLSKQLKELEEELGVQLFTRGNREITLTEAGIYLYNRSKEILSLVESTEKNLKKEKVIGGTLSIGSGETETFQWIAEILNQLLQRYAEVNVNLYSGNADDIKEKVDAGLLDFGLVIDPVDKKKYDYLPLSQFDQWGVLVNEYHPLAKKSKVSPSDLKAQRLLISSQSQVDNQLSEWLGGNLDKFKIVGSYNLLYNASLLVKESDIVALCIDGIINTRNSGLNFIPFSPPLEARTNIIWKKNQVFSNVSNKFLELLVQNRGKG</sequence>
<dbReference type="InterPro" id="IPR000847">
    <property type="entry name" value="LysR_HTH_N"/>
</dbReference>
<dbReference type="GO" id="GO:0003677">
    <property type="term" value="F:DNA binding"/>
    <property type="evidence" value="ECO:0007669"/>
    <property type="project" value="UniProtKB-KW"/>
</dbReference>
<dbReference type="Pfam" id="PF03466">
    <property type="entry name" value="LysR_substrate"/>
    <property type="match status" value="1"/>
</dbReference>
<dbReference type="CDD" id="cd05466">
    <property type="entry name" value="PBP2_LTTR_substrate"/>
    <property type="match status" value="1"/>
</dbReference>
<protein>
    <submittedName>
        <fullName evidence="6">LysR family transcriptional regulator</fullName>
    </submittedName>
</protein>
<dbReference type="FunFam" id="1.10.10.10:FF:000001">
    <property type="entry name" value="LysR family transcriptional regulator"/>
    <property type="match status" value="1"/>
</dbReference>
<dbReference type="SUPFAM" id="SSF53850">
    <property type="entry name" value="Periplasmic binding protein-like II"/>
    <property type="match status" value="1"/>
</dbReference>
<dbReference type="SUPFAM" id="SSF46785">
    <property type="entry name" value="Winged helix' DNA-binding domain"/>
    <property type="match status" value="1"/>
</dbReference>
<evidence type="ECO:0000256" key="1">
    <source>
        <dbReference type="ARBA" id="ARBA00009437"/>
    </source>
</evidence>
<feature type="domain" description="HTH lysR-type" evidence="5">
    <location>
        <begin position="1"/>
        <end position="58"/>
    </location>
</feature>
<dbReference type="GO" id="GO:0005829">
    <property type="term" value="C:cytosol"/>
    <property type="evidence" value="ECO:0007669"/>
    <property type="project" value="TreeGrafter"/>
</dbReference>
<comment type="similarity">
    <text evidence="1">Belongs to the LysR transcriptional regulatory family.</text>
</comment>
<gene>
    <name evidence="6" type="ORF">EsVE80_24680</name>
</gene>
<dbReference type="GO" id="GO:0003700">
    <property type="term" value="F:DNA-binding transcription factor activity"/>
    <property type="evidence" value="ECO:0007669"/>
    <property type="project" value="InterPro"/>
</dbReference>
<keyword evidence="3" id="KW-0238">DNA-binding</keyword>
<organism evidence="6 7">
    <name type="scientific">Enterococcus saigonensis</name>
    <dbReference type="NCBI Taxonomy" id="1805431"/>
    <lineage>
        <taxon>Bacteria</taxon>
        <taxon>Bacillati</taxon>
        <taxon>Bacillota</taxon>
        <taxon>Bacilli</taxon>
        <taxon>Lactobacillales</taxon>
        <taxon>Enterococcaceae</taxon>
        <taxon>Enterococcus</taxon>
    </lineage>
</organism>
<dbReference type="KEGG" id="esg:EsVE80_24680"/>
<reference evidence="6 7" key="1">
    <citation type="submission" date="2020-02" db="EMBL/GenBank/DDBJ databases">
        <title>Characterization of vanA genotype vancomycin-resistant Enterococcus saigonensis VE80.</title>
        <authorList>
            <person name="Harada T."/>
            <person name="Motooka D."/>
            <person name="Nakamura S."/>
            <person name="Yamamoto Y."/>
            <person name="Kawahara R."/>
            <person name="Kawatsu K."/>
        </authorList>
    </citation>
    <scope>NUCLEOTIDE SEQUENCE [LARGE SCALE GENOMIC DNA]</scope>
    <source>
        <strain evidence="6 7">VE80</strain>
    </source>
</reference>
<dbReference type="InterPro" id="IPR005119">
    <property type="entry name" value="LysR_subst-bd"/>
</dbReference>
<evidence type="ECO:0000313" key="7">
    <source>
        <dbReference type="Proteomes" id="UP000502998"/>
    </source>
</evidence>
<evidence type="ECO:0000256" key="2">
    <source>
        <dbReference type="ARBA" id="ARBA00023015"/>
    </source>
</evidence>
<evidence type="ECO:0000256" key="3">
    <source>
        <dbReference type="ARBA" id="ARBA00023125"/>
    </source>
</evidence>
<dbReference type="Gene3D" id="3.40.190.290">
    <property type="match status" value="1"/>
</dbReference>
<evidence type="ECO:0000259" key="5">
    <source>
        <dbReference type="PROSITE" id="PS50931"/>
    </source>
</evidence>
<accession>A0A679IN09</accession>
<keyword evidence="7" id="KW-1185">Reference proteome</keyword>